<dbReference type="Gene3D" id="3.90.226.10">
    <property type="entry name" value="2-enoyl-CoA Hydratase, Chain A, domain 1"/>
    <property type="match status" value="1"/>
</dbReference>
<accession>A0A6J7AY63</accession>
<reference evidence="2" key="1">
    <citation type="submission" date="2020-05" db="EMBL/GenBank/DDBJ databases">
        <authorList>
            <person name="Chiriac C."/>
            <person name="Salcher M."/>
            <person name="Ghai R."/>
            <person name="Kavagutti S V."/>
        </authorList>
    </citation>
    <scope>NUCLEOTIDE SEQUENCE</scope>
</reference>
<dbReference type="GO" id="GO:0003824">
    <property type="term" value="F:catalytic activity"/>
    <property type="evidence" value="ECO:0007669"/>
    <property type="project" value="UniProtKB-ARBA"/>
</dbReference>
<name>A0A6J7AY63_9ZZZZ</name>
<dbReference type="AlphaFoldDB" id="A0A6J7AY63"/>
<sequence>MAGTVDLEYRGSIAVITNNNPEKHNAFNDDMDTQLFAALAELKGRRDVRAIVWRGVGKSFSSGRDVASIGGGQVTMTHAALMRRGIESIQQIFDIDAPIIVAMHGWSIGASFQRALLCDIRIAAEGARFMLPEVTHGVMPDTGGVPRLFQICGHGVASDMVLTGRAMDAAEAYAHGVVSRVVAPDQLDETAFAMAEKIAAAPTITVNLARRVIKHLAEPELRRAMADEQLFQTFLNRSDDYAEFRAARAEDRTPIYTGF</sequence>
<dbReference type="InterPro" id="IPR001753">
    <property type="entry name" value="Enoyl-CoA_hydra/iso"/>
</dbReference>
<proteinExistence type="predicted"/>
<dbReference type="EMBL" id="CAEZYR010000042">
    <property type="protein sequence ID" value="CAB4743263.1"/>
    <property type="molecule type" value="Genomic_DNA"/>
</dbReference>
<dbReference type="EMBL" id="CAFABA010000205">
    <property type="protein sequence ID" value="CAB4836619.1"/>
    <property type="molecule type" value="Genomic_DNA"/>
</dbReference>
<evidence type="ECO:0000313" key="4">
    <source>
        <dbReference type="EMBL" id="CAB4995152.1"/>
    </source>
</evidence>
<organism evidence="2">
    <name type="scientific">freshwater metagenome</name>
    <dbReference type="NCBI Taxonomy" id="449393"/>
    <lineage>
        <taxon>unclassified sequences</taxon>
        <taxon>metagenomes</taxon>
        <taxon>ecological metagenomes</taxon>
    </lineage>
</organism>
<dbReference type="CDD" id="cd06558">
    <property type="entry name" value="crotonase-like"/>
    <property type="match status" value="1"/>
</dbReference>
<protein>
    <submittedName>
        <fullName evidence="2">Unannotated protein</fullName>
    </submittedName>
</protein>
<dbReference type="SUPFAM" id="SSF52096">
    <property type="entry name" value="ClpP/crotonase"/>
    <property type="match status" value="1"/>
</dbReference>
<dbReference type="PANTHER" id="PTHR11941:SF54">
    <property type="entry name" value="ENOYL-COA HYDRATASE, MITOCHONDRIAL"/>
    <property type="match status" value="1"/>
</dbReference>
<dbReference type="EMBL" id="CAFBMH010000160">
    <property type="protein sequence ID" value="CAB4933570.1"/>
    <property type="molecule type" value="Genomic_DNA"/>
</dbReference>
<evidence type="ECO:0000313" key="2">
    <source>
        <dbReference type="EMBL" id="CAB4836619.1"/>
    </source>
</evidence>
<evidence type="ECO:0000313" key="1">
    <source>
        <dbReference type="EMBL" id="CAB4743263.1"/>
    </source>
</evidence>
<evidence type="ECO:0000313" key="3">
    <source>
        <dbReference type="EMBL" id="CAB4933570.1"/>
    </source>
</evidence>
<dbReference type="InterPro" id="IPR029045">
    <property type="entry name" value="ClpP/crotonase-like_dom_sf"/>
</dbReference>
<gene>
    <name evidence="1" type="ORF">UFOPK2754_01330</name>
    <name evidence="2" type="ORF">UFOPK3139_03063</name>
    <name evidence="3" type="ORF">UFOPK3543_02814</name>
    <name evidence="4" type="ORF">UFOPK3967_01274</name>
</gene>
<dbReference type="PANTHER" id="PTHR11941">
    <property type="entry name" value="ENOYL-COA HYDRATASE-RELATED"/>
    <property type="match status" value="1"/>
</dbReference>
<dbReference type="Pfam" id="PF00378">
    <property type="entry name" value="ECH_1"/>
    <property type="match status" value="1"/>
</dbReference>
<dbReference type="GO" id="GO:0006635">
    <property type="term" value="P:fatty acid beta-oxidation"/>
    <property type="evidence" value="ECO:0007669"/>
    <property type="project" value="TreeGrafter"/>
</dbReference>
<dbReference type="EMBL" id="CAFBOS010000067">
    <property type="protein sequence ID" value="CAB4995152.1"/>
    <property type="molecule type" value="Genomic_DNA"/>
</dbReference>